<evidence type="ECO:0000313" key="3">
    <source>
        <dbReference type="Proteomes" id="UP000244168"/>
    </source>
</evidence>
<evidence type="ECO:0000256" key="1">
    <source>
        <dbReference type="SAM" id="SignalP"/>
    </source>
</evidence>
<organism evidence="2 3">
    <name type="scientific">Mucilaginibacter yixingensis</name>
    <dbReference type="NCBI Taxonomy" id="1295612"/>
    <lineage>
        <taxon>Bacteria</taxon>
        <taxon>Pseudomonadati</taxon>
        <taxon>Bacteroidota</taxon>
        <taxon>Sphingobacteriia</taxon>
        <taxon>Sphingobacteriales</taxon>
        <taxon>Sphingobacteriaceae</taxon>
        <taxon>Mucilaginibacter</taxon>
    </lineage>
</organism>
<proteinExistence type="predicted"/>
<evidence type="ECO:0000313" key="2">
    <source>
        <dbReference type="EMBL" id="PTQ99909.1"/>
    </source>
</evidence>
<comment type="caution">
    <text evidence="2">The sequence shown here is derived from an EMBL/GenBank/DDBJ whole genome shotgun (WGS) entry which is preliminary data.</text>
</comment>
<dbReference type="PROSITE" id="PS51257">
    <property type="entry name" value="PROKAR_LIPOPROTEIN"/>
    <property type="match status" value="1"/>
</dbReference>
<dbReference type="RefSeq" id="WP_107827814.1">
    <property type="nucleotide sequence ID" value="NZ_CP160205.1"/>
</dbReference>
<gene>
    <name evidence="2" type="ORF">C8P68_102739</name>
</gene>
<reference evidence="2 3" key="1">
    <citation type="submission" date="2018-04" db="EMBL/GenBank/DDBJ databases">
        <title>Genomic Encyclopedia of Archaeal and Bacterial Type Strains, Phase II (KMG-II): from individual species to whole genera.</title>
        <authorList>
            <person name="Goeker M."/>
        </authorList>
    </citation>
    <scope>NUCLEOTIDE SEQUENCE [LARGE SCALE GENOMIC DNA]</scope>
    <source>
        <strain evidence="2 3">DSM 26809</strain>
    </source>
</reference>
<dbReference type="OrthoDB" id="1272877at2"/>
<feature type="signal peptide" evidence="1">
    <location>
        <begin position="1"/>
        <end position="22"/>
    </location>
</feature>
<dbReference type="EMBL" id="QAOQ01000002">
    <property type="protein sequence ID" value="PTQ99909.1"/>
    <property type="molecule type" value="Genomic_DNA"/>
</dbReference>
<name>A0A2T5JDR0_9SPHI</name>
<dbReference type="AlphaFoldDB" id="A0A2T5JDR0"/>
<feature type="chain" id="PRO_5015687321" description="Lipoprotein" evidence="1">
    <location>
        <begin position="23"/>
        <end position="173"/>
    </location>
</feature>
<keyword evidence="1" id="KW-0732">Signal</keyword>
<keyword evidence="3" id="KW-1185">Reference proteome</keyword>
<sequence length="173" mass="18797">MFKKLPLLFAAALLTACGTFQSVVKSAFPYTANLVVPISAEPGKPGEVTAMSQSFDQKFSKDGNNAYKIEQVHVSSAKIEADNPSDFNIGNIASIKIYLSKEDGSSEVLVAQRTDIGPNVGKSLVLDADQSARLDKLVRLPRLKVRMQYTVRHKLDMDATLHLALNMSAKAAE</sequence>
<protein>
    <recommendedName>
        <fullName evidence="4">Lipoprotein</fullName>
    </recommendedName>
</protein>
<dbReference type="Proteomes" id="UP000244168">
    <property type="component" value="Unassembled WGS sequence"/>
</dbReference>
<evidence type="ECO:0008006" key="4">
    <source>
        <dbReference type="Google" id="ProtNLM"/>
    </source>
</evidence>
<accession>A0A2T5JDR0</accession>